<proteinExistence type="predicted"/>
<keyword evidence="9" id="KW-1185">Reference proteome</keyword>
<evidence type="ECO:0000313" key="8">
    <source>
        <dbReference type="EMBL" id="KAH0464391.1"/>
    </source>
</evidence>
<keyword evidence="2" id="KW-0238">DNA-binding</keyword>
<dbReference type="GO" id="GO:0003677">
    <property type="term" value="F:DNA binding"/>
    <property type="evidence" value="ECO:0007669"/>
    <property type="project" value="UniProtKB-KW"/>
</dbReference>
<organism evidence="8 9">
    <name type="scientific">Dendrobium chrysotoxum</name>
    <name type="common">Orchid</name>
    <dbReference type="NCBI Taxonomy" id="161865"/>
    <lineage>
        <taxon>Eukaryota</taxon>
        <taxon>Viridiplantae</taxon>
        <taxon>Streptophyta</taxon>
        <taxon>Embryophyta</taxon>
        <taxon>Tracheophyta</taxon>
        <taxon>Spermatophyta</taxon>
        <taxon>Magnoliopsida</taxon>
        <taxon>Liliopsida</taxon>
        <taxon>Asparagales</taxon>
        <taxon>Orchidaceae</taxon>
        <taxon>Epidendroideae</taxon>
        <taxon>Malaxideae</taxon>
        <taxon>Dendrobiinae</taxon>
        <taxon>Dendrobium</taxon>
    </lineage>
</organism>
<dbReference type="Pfam" id="PF00564">
    <property type="entry name" value="PB1"/>
    <property type="match status" value="1"/>
</dbReference>
<dbReference type="Proteomes" id="UP000775213">
    <property type="component" value="Unassembled WGS sequence"/>
</dbReference>
<dbReference type="Gene3D" id="3.10.20.90">
    <property type="entry name" value="Phosphatidylinositol 3-kinase Catalytic Subunit, Chain A, domain 1"/>
    <property type="match status" value="1"/>
</dbReference>
<comment type="caution">
    <text evidence="8">The sequence shown here is derived from an EMBL/GenBank/DDBJ whole genome shotgun (WGS) entry which is preliminary data.</text>
</comment>
<evidence type="ECO:0000256" key="5">
    <source>
        <dbReference type="SAM" id="MobiDB-lite"/>
    </source>
</evidence>
<name>A0AAV7H740_DENCH</name>
<sequence length="900" mass="100317">MSEFVVAEEAGEKSELPPMDTTDLVDPNTAPTSASWNFYSVAAFFSNPPSPRLLSPSLPSRSLSHLAASFPQPTSPLWIFDDETGEIAGNLDSEKENDNLQIEKIRTFPITSIKEDSDISYVIKERMKQALRYFKEWTNQRVLVQVWVPVRNGDRYVLTTLEQPFELDCDTNGLLQYRNVSSMYLFSVDENNDAALGLPGRVFMLKQPEWTPNVQYYSNKEYPRLSHALLYNIRGSLGLPVFEPSRQSCVGVIELIMTSEMVNYAPEVDKVCRALEAVNLKSSKILEHQSIQVCDKEHRAALAELLQILTVVCEAQKLPLAQTWVPCQHGTVLAHDDGSRKSMSTSNGICIGEVCMSTTDAAFYVVEAQMWGFRVACSEHHLQKGQGVVGRAFAVKRPCFCRDVTKFCKTEYPLVHYAQMFGLGSCFALCFVSSHSEDDIYVVEFFLPSDCKDPIKQDALLESISTLVKHNLRSLKVITGAEVEGLPLEKIDMITYANNEMKQIQYALPKLNTLEDFDEHENKRIADHNSPEQHLVININSEKNTTLPEKGSINAPAIITNKVAGRKRGKAEKIISLEILQQYFAGSLKDAAKSLGVCPTTMKRICRQHGISRWPSRKINKVNRSISKLKQVIESVQVAEVALNLNPLVCPLPVAPCSISFPVHSDSDSVARDEGTSHFKALEDDNTHHNLTSKEPVSGHTSSNTKSSSDGDMKTPVSQGSNDGSLGREACGIEKLFSRNSKQFVSAINLTEDQNTVALFSPANIIVEPEHAVADMLVEDSASSKLVRNTPSTAISEPKTVIIKACYKEDIIRFRLAYEAGIVALNEEIGKRLMLKMGTFVIKYLDDDYDWVKLSCEEDLQECLEISAMSGSSVIRLSIQDVCTKATTNDDFSYQRRKDT</sequence>
<dbReference type="SUPFAM" id="SSF54277">
    <property type="entry name" value="CAD &amp; PB1 domains"/>
    <property type="match status" value="1"/>
</dbReference>
<feature type="compositionally biased region" description="Low complexity" evidence="5">
    <location>
        <begin position="698"/>
        <end position="710"/>
    </location>
</feature>
<dbReference type="SMART" id="SM00666">
    <property type="entry name" value="PB1"/>
    <property type="match status" value="1"/>
</dbReference>
<dbReference type="PANTHER" id="PTHR32002">
    <property type="entry name" value="PROTEIN NLP8"/>
    <property type="match status" value="1"/>
</dbReference>
<dbReference type="PROSITE" id="PS51519">
    <property type="entry name" value="RWP_RK"/>
    <property type="match status" value="1"/>
</dbReference>
<evidence type="ECO:0000256" key="1">
    <source>
        <dbReference type="ARBA" id="ARBA00023015"/>
    </source>
</evidence>
<evidence type="ECO:0000256" key="4">
    <source>
        <dbReference type="ARBA" id="ARBA00023242"/>
    </source>
</evidence>
<evidence type="ECO:0000259" key="7">
    <source>
        <dbReference type="PROSITE" id="PS51745"/>
    </source>
</evidence>
<evidence type="ECO:0000259" key="6">
    <source>
        <dbReference type="PROSITE" id="PS51519"/>
    </source>
</evidence>
<keyword evidence="4" id="KW-0539">Nucleus</keyword>
<dbReference type="PROSITE" id="PS51745">
    <property type="entry name" value="PB1"/>
    <property type="match status" value="1"/>
</dbReference>
<feature type="region of interest" description="Disordered" evidence="5">
    <location>
        <begin position="680"/>
        <end position="726"/>
    </location>
</feature>
<dbReference type="InterPro" id="IPR055081">
    <property type="entry name" value="NLP1-9_GAF"/>
</dbReference>
<evidence type="ECO:0000256" key="3">
    <source>
        <dbReference type="ARBA" id="ARBA00023163"/>
    </source>
</evidence>
<dbReference type="InterPro" id="IPR003035">
    <property type="entry name" value="RWP-RK_dom"/>
</dbReference>
<evidence type="ECO:0000313" key="9">
    <source>
        <dbReference type="Proteomes" id="UP000775213"/>
    </source>
</evidence>
<dbReference type="Pfam" id="PF02042">
    <property type="entry name" value="RWP-RK"/>
    <property type="match status" value="1"/>
</dbReference>
<feature type="domain" description="PB1" evidence="7">
    <location>
        <begin position="800"/>
        <end position="882"/>
    </location>
</feature>
<dbReference type="Pfam" id="PF22922">
    <property type="entry name" value="GAF_NLP"/>
    <property type="match status" value="2"/>
</dbReference>
<dbReference type="PANTHER" id="PTHR32002:SF35">
    <property type="entry name" value="PROTEIN NLP6"/>
    <property type="match status" value="1"/>
</dbReference>
<feature type="domain" description="RWP-RK" evidence="6">
    <location>
        <begin position="561"/>
        <end position="642"/>
    </location>
</feature>
<keyword evidence="1" id="KW-0805">Transcription regulation</keyword>
<dbReference type="InterPro" id="IPR000270">
    <property type="entry name" value="PB1_dom"/>
</dbReference>
<dbReference type="AlphaFoldDB" id="A0AAV7H740"/>
<protein>
    <submittedName>
        <fullName evidence="8">Uncharacterized protein</fullName>
    </submittedName>
</protein>
<dbReference type="GO" id="GO:0003700">
    <property type="term" value="F:DNA-binding transcription factor activity"/>
    <property type="evidence" value="ECO:0007669"/>
    <property type="project" value="InterPro"/>
</dbReference>
<dbReference type="InterPro" id="IPR045012">
    <property type="entry name" value="NLP"/>
</dbReference>
<dbReference type="EMBL" id="JAGFBR010000007">
    <property type="protein sequence ID" value="KAH0464391.1"/>
    <property type="molecule type" value="Genomic_DNA"/>
</dbReference>
<dbReference type="InterPro" id="IPR053793">
    <property type="entry name" value="PB1-like"/>
</dbReference>
<evidence type="ECO:0000256" key="2">
    <source>
        <dbReference type="ARBA" id="ARBA00023125"/>
    </source>
</evidence>
<gene>
    <name evidence="8" type="ORF">IEQ34_007177</name>
</gene>
<feature type="region of interest" description="Disordered" evidence="5">
    <location>
        <begin position="1"/>
        <end position="27"/>
    </location>
</feature>
<keyword evidence="3" id="KW-0804">Transcription</keyword>
<reference evidence="8 9" key="1">
    <citation type="journal article" date="2021" name="Hortic Res">
        <title>Chromosome-scale assembly of the Dendrobium chrysotoxum genome enhances the understanding of orchid evolution.</title>
        <authorList>
            <person name="Zhang Y."/>
            <person name="Zhang G.Q."/>
            <person name="Zhang D."/>
            <person name="Liu X.D."/>
            <person name="Xu X.Y."/>
            <person name="Sun W.H."/>
            <person name="Yu X."/>
            <person name="Zhu X."/>
            <person name="Wang Z.W."/>
            <person name="Zhao X."/>
            <person name="Zhong W.Y."/>
            <person name="Chen H."/>
            <person name="Yin W.L."/>
            <person name="Huang T."/>
            <person name="Niu S.C."/>
            <person name="Liu Z.J."/>
        </authorList>
    </citation>
    <scope>NUCLEOTIDE SEQUENCE [LARGE SCALE GENOMIC DNA]</scope>
    <source>
        <strain evidence="8">Lindl</strain>
    </source>
</reference>
<accession>A0AAV7H740</accession>